<dbReference type="Pfam" id="PF01869">
    <property type="entry name" value="BcrAD_BadFG"/>
    <property type="match status" value="1"/>
</dbReference>
<dbReference type="InterPro" id="IPR002731">
    <property type="entry name" value="ATPase_BadF"/>
</dbReference>
<dbReference type="eggNOG" id="COG2971">
    <property type="taxonomic scope" value="Bacteria"/>
</dbReference>
<dbReference type="SUPFAM" id="SSF53067">
    <property type="entry name" value="Actin-like ATPase domain"/>
    <property type="match status" value="1"/>
</dbReference>
<dbReference type="Gene3D" id="3.30.420.40">
    <property type="match status" value="1"/>
</dbReference>
<feature type="domain" description="ATPase BadF/BadG/BcrA/BcrD type" evidence="1">
    <location>
        <begin position="10"/>
        <end position="140"/>
    </location>
</feature>
<evidence type="ECO:0000313" key="3">
    <source>
        <dbReference type="Proteomes" id="UP000005387"/>
    </source>
</evidence>
<dbReference type="Proteomes" id="UP000005387">
    <property type="component" value="Unassembled WGS sequence"/>
</dbReference>
<dbReference type="EMBL" id="AEDD01000002">
    <property type="protein sequence ID" value="EFM12479.1"/>
    <property type="molecule type" value="Genomic_DNA"/>
</dbReference>
<sequence length="172" mass="18223">MIQHTKEIVIGIDGGGTHTRVMAVDLAGNVLSYIENGASSIYSDLKAKDNVQQAIIEAVHQAGRTMNDVQALTAGIAGFDKADDLGWVQALTTIDGLNCRKQHVNDAVVAHSGALLTEPGIIVISGTGSIIFAVTEEGQQIRNYDLHISSTGLRSRHSPDHDGCGNARNLLL</sequence>
<dbReference type="PANTHER" id="PTHR43190:SF3">
    <property type="entry name" value="N-ACETYL-D-GLUCOSAMINE KINASE"/>
    <property type="match status" value="1"/>
</dbReference>
<proteinExistence type="predicted"/>
<dbReference type="AlphaFoldDB" id="E0I687"/>
<accession>E0I687</accession>
<keyword evidence="3" id="KW-1185">Reference proteome</keyword>
<gene>
    <name evidence="2" type="ORF">PaecuDRAFT_1159</name>
</gene>
<dbReference type="PANTHER" id="PTHR43190">
    <property type="entry name" value="N-ACETYL-D-GLUCOSAMINE KINASE"/>
    <property type="match status" value="1"/>
</dbReference>
<organism evidence="2 3">
    <name type="scientific">Paenibacillus curdlanolyticus YK9</name>
    <dbReference type="NCBI Taxonomy" id="717606"/>
    <lineage>
        <taxon>Bacteria</taxon>
        <taxon>Bacillati</taxon>
        <taxon>Bacillota</taxon>
        <taxon>Bacilli</taxon>
        <taxon>Bacillales</taxon>
        <taxon>Paenibacillaceae</taxon>
        <taxon>Paenibacillus</taxon>
    </lineage>
</organism>
<evidence type="ECO:0000259" key="1">
    <source>
        <dbReference type="Pfam" id="PF01869"/>
    </source>
</evidence>
<dbReference type="RefSeq" id="WP_006037174.1">
    <property type="nucleotide sequence ID" value="NZ_AEDD01000002.1"/>
</dbReference>
<dbReference type="InterPro" id="IPR043129">
    <property type="entry name" value="ATPase_NBD"/>
</dbReference>
<dbReference type="InterPro" id="IPR052519">
    <property type="entry name" value="Euk-type_GlcNAc_Kinase"/>
</dbReference>
<protein>
    <submittedName>
        <fullName evidence="2">ATPase BadF/BadG/BcrA/BcrD type</fullName>
    </submittedName>
</protein>
<reference evidence="2 3" key="1">
    <citation type="submission" date="2010-07" db="EMBL/GenBank/DDBJ databases">
        <title>The draft genome of Paenibacillus curdlanolyticus YK9.</title>
        <authorList>
            <consortium name="US DOE Joint Genome Institute (JGI-PGF)"/>
            <person name="Lucas S."/>
            <person name="Copeland A."/>
            <person name="Lapidus A."/>
            <person name="Cheng J.-F."/>
            <person name="Bruce D."/>
            <person name="Goodwin L."/>
            <person name="Pitluck S."/>
            <person name="Land M.L."/>
            <person name="Hauser L."/>
            <person name="Chang Y.-J."/>
            <person name="Jeffries C."/>
            <person name="Anderson I.J."/>
            <person name="Johnson E."/>
            <person name="Loganathan U."/>
            <person name="Mulhopadhyay B."/>
            <person name="Kyrpides N."/>
            <person name="Woyke T.J."/>
        </authorList>
    </citation>
    <scope>NUCLEOTIDE SEQUENCE [LARGE SCALE GENOMIC DNA]</scope>
    <source>
        <strain evidence="2 3">YK9</strain>
    </source>
</reference>
<name>E0I687_9BACL</name>
<evidence type="ECO:0000313" key="2">
    <source>
        <dbReference type="EMBL" id="EFM12479.1"/>
    </source>
</evidence>
<dbReference type="STRING" id="717606.PaecuDRAFT_1159"/>